<evidence type="ECO:0000313" key="3">
    <source>
        <dbReference type="Proteomes" id="UP000604046"/>
    </source>
</evidence>
<dbReference type="Proteomes" id="UP000604046">
    <property type="component" value="Unassembled WGS sequence"/>
</dbReference>
<dbReference type="OrthoDB" id="418851at2759"/>
<organism evidence="2 3">
    <name type="scientific">Symbiodinium natans</name>
    <dbReference type="NCBI Taxonomy" id="878477"/>
    <lineage>
        <taxon>Eukaryota</taxon>
        <taxon>Sar</taxon>
        <taxon>Alveolata</taxon>
        <taxon>Dinophyceae</taxon>
        <taxon>Suessiales</taxon>
        <taxon>Symbiodiniaceae</taxon>
        <taxon>Symbiodinium</taxon>
    </lineage>
</organism>
<name>A0A812HIX4_9DINO</name>
<dbReference type="AlphaFoldDB" id="A0A812HIX4"/>
<keyword evidence="3" id="KW-1185">Reference proteome</keyword>
<evidence type="ECO:0000256" key="1">
    <source>
        <dbReference type="SAM" id="Coils"/>
    </source>
</evidence>
<feature type="coiled-coil region" evidence="1">
    <location>
        <begin position="8"/>
        <end position="100"/>
    </location>
</feature>
<accession>A0A812HIX4</accession>
<sequence length="235" mass="26831">MSCLLGRNLDILSNLERMEKQVEALRKQDRETNAELAKLQHQVKDQETRNKMVEAQLNAERVKNANLVPLDQFEAAKEEIRAAKAKCVQWEEMYAAKEKDGLQAPFFKSPECRVGREVWDGVDSQLRAYNHSLFLVGVPCKQDYQNIVEAYKLVSNHDTAGVEAWRAPVRQLGLWDVCELARKCVTSPSAVLTFRAYGVHRVNPAKDTQWEPGTWCGSRLCPPALRSRSRHPDVR</sequence>
<keyword evidence="1" id="KW-0175">Coiled coil</keyword>
<dbReference type="EMBL" id="CAJNDS010000092">
    <property type="protein sequence ID" value="CAE6952570.1"/>
    <property type="molecule type" value="Genomic_DNA"/>
</dbReference>
<reference evidence="2" key="1">
    <citation type="submission" date="2021-02" db="EMBL/GenBank/DDBJ databases">
        <authorList>
            <person name="Dougan E. K."/>
            <person name="Rhodes N."/>
            <person name="Thang M."/>
            <person name="Chan C."/>
        </authorList>
    </citation>
    <scope>NUCLEOTIDE SEQUENCE</scope>
</reference>
<evidence type="ECO:0000313" key="2">
    <source>
        <dbReference type="EMBL" id="CAE6952570.1"/>
    </source>
</evidence>
<protein>
    <submittedName>
        <fullName evidence="2">Uncharacterized protein</fullName>
    </submittedName>
</protein>
<proteinExistence type="predicted"/>
<gene>
    <name evidence="2" type="ORF">SNAT2548_LOCUS1630</name>
</gene>
<comment type="caution">
    <text evidence="2">The sequence shown here is derived from an EMBL/GenBank/DDBJ whole genome shotgun (WGS) entry which is preliminary data.</text>
</comment>